<dbReference type="GO" id="GO:0000813">
    <property type="term" value="C:ESCRT I complex"/>
    <property type="evidence" value="ECO:0007669"/>
    <property type="project" value="InterPro"/>
</dbReference>
<reference evidence="1" key="1">
    <citation type="journal article" date="2014" name="Front. Microbiol.">
        <title>High frequency of phylogenetically diverse reductive dehalogenase-homologous genes in deep subseafloor sedimentary metagenomes.</title>
        <authorList>
            <person name="Kawai M."/>
            <person name="Futagami T."/>
            <person name="Toyoda A."/>
            <person name="Takaki Y."/>
            <person name="Nishi S."/>
            <person name="Hori S."/>
            <person name="Arai W."/>
            <person name="Tsubouchi T."/>
            <person name="Morono Y."/>
            <person name="Uchiyama I."/>
            <person name="Ito T."/>
            <person name="Fujiyama A."/>
            <person name="Inagaki F."/>
            <person name="Takami H."/>
        </authorList>
    </citation>
    <scope>NUCLEOTIDE SEQUENCE</scope>
    <source>
        <strain evidence="1">Expedition CK06-06</strain>
    </source>
</reference>
<dbReference type="Pfam" id="PF03997">
    <property type="entry name" value="VPS28"/>
    <property type="match status" value="1"/>
</dbReference>
<dbReference type="EMBL" id="BARU01020361">
    <property type="protein sequence ID" value="GAH48551.1"/>
    <property type="molecule type" value="Genomic_DNA"/>
</dbReference>
<name>X1FSB3_9ZZZZ</name>
<feature type="non-terminal residue" evidence="1">
    <location>
        <position position="196"/>
    </location>
</feature>
<proteinExistence type="predicted"/>
<comment type="caution">
    <text evidence="1">The sequence shown here is derived from an EMBL/GenBank/DDBJ whole genome shotgun (WGS) entry which is preliminary data.</text>
</comment>
<dbReference type="InterPro" id="IPR007143">
    <property type="entry name" value="Vps28"/>
</dbReference>
<accession>X1FSB3</accession>
<organism evidence="1">
    <name type="scientific">marine sediment metagenome</name>
    <dbReference type="NCBI Taxonomy" id="412755"/>
    <lineage>
        <taxon>unclassified sequences</taxon>
        <taxon>metagenomes</taxon>
        <taxon>ecological metagenomes</taxon>
    </lineage>
</organism>
<evidence type="ECO:0000313" key="1">
    <source>
        <dbReference type="EMBL" id="GAH48551.1"/>
    </source>
</evidence>
<gene>
    <name evidence="1" type="ORF">S03H2_33457</name>
</gene>
<dbReference type="InterPro" id="IPR037206">
    <property type="entry name" value="VPS28_C_sf"/>
</dbReference>
<dbReference type="GO" id="GO:0032509">
    <property type="term" value="P:endosome transport via multivesicular body sorting pathway"/>
    <property type="evidence" value="ECO:0007669"/>
    <property type="project" value="InterPro"/>
</dbReference>
<sequence length="196" mass="22631">MTNQKKNSFEIRSELESELFAIVNTIISLDQKYQTGNLKENFFQRSIKSAMNDLLKINLSLNKNNIELSKLLATMNITDNYYKAIDIINKLSSLNISTNQFSKTTSSSILEIPRISSEITSSFITLMDALKLETFDNNEIIFDLFKNLKKNFDRFPGLELGKVKLIKIYEEFLKNGEKNINNQKYRDSVADDLYVV</sequence>
<dbReference type="AlphaFoldDB" id="X1FSB3"/>
<protein>
    <submittedName>
        <fullName evidence="1">Uncharacterized protein</fullName>
    </submittedName>
</protein>
<dbReference type="SUPFAM" id="SSF140427">
    <property type="entry name" value="VPS28 C-terminal domain-like"/>
    <property type="match status" value="1"/>
</dbReference>